<dbReference type="PANTHER" id="PTHR31388">
    <property type="entry name" value="PEROXIDASE 72-RELATED"/>
    <property type="match status" value="1"/>
</dbReference>
<protein>
    <recommendedName>
        <fullName evidence="3 17">Peroxidase</fullName>
        <ecNumber evidence="3 17">1.11.1.7</ecNumber>
    </recommendedName>
</protein>
<comment type="similarity">
    <text evidence="17">Belongs to the peroxidase family. Classical plant (class III) peroxidase subfamily.</text>
</comment>
<feature type="binding site" description="axial binding residue" evidence="14">
    <location>
        <position position="201"/>
    </location>
    <ligand>
        <name>heme b</name>
        <dbReference type="ChEBI" id="CHEBI:60344"/>
    </ligand>
    <ligandPart>
        <name>Fe</name>
        <dbReference type="ChEBI" id="CHEBI:18248"/>
    </ligandPart>
</feature>
<feature type="disulfide bond" evidence="16">
    <location>
        <begin position="208"/>
        <end position="233"/>
    </location>
</feature>
<sequence>MKYSFLRFSFYTMAIRSLLCLLILVRLSAVYGQLCPRFYDISCPSAFSIVNSVVTQAVAKEKRMGASLLRLHFHDCFVNGCDGSILLDDTSTFQGEKTAVPNKNSVRGFEVIDAIKTQVEAACPGVVSCADIVAIAARDAVVQLGGPTWLVLLGRRDSTTASLSAANSNLPPPASNLSALISSFQSHGLSIRDLVALSGSHTIGQARCTNFRNRIHSESNIDLSFARARQANCPSTGGDDNLAPLDLLTPTTFDNNYYKNLERRRGLLHSDQQLFNGGSTDNLVSFYTTYPIAFSIDFAVAMVKMGSIEPLTGNNGEIRKNCRKIN</sequence>
<keyword evidence="7 14" id="KW-0106">Calcium</keyword>
<dbReference type="EC" id="1.11.1.7" evidence="3 17"/>
<evidence type="ECO:0000256" key="17">
    <source>
        <dbReference type="RuleBase" id="RU362060"/>
    </source>
</evidence>
<evidence type="ECO:0000256" key="7">
    <source>
        <dbReference type="ARBA" id="ARBA00022837"/>
    </source>
</evidence>
<dbReference type="InterPro" id="IPR019793">
    <property type="entry name" value="Peroxidases_heam-ligand_BS"/>
</dbReference>
<comment type="subcellular location">
    <subcellularLocation>
        <location evidence="17">Secreted</location>
    </subcellularLocation>
</comment>
<dbReference type="FunFam" id="1.10.520.10:FF:000001">
    <property type="entry name" value="Peroxidase"/>
    <property type="match status" value="1"/>
</dbReference>
<feature type="binding site" evidence="13">
    <location>
        <position position="171"/>
    </location>
    <ligand>
        <name>substrate</name>
    </ligand>
</feature>
<feature type="binding site" evidence="14">
    <location>
        <position position="78"/>
    </location>
    <ligand>
        <name>Ca(2+)</name>
        <dbReference type="ChEBI" id="CHEBI:29108"/>
        <label>1</label>
    </ligand>
</feature>
<evidence type="ECO:0000256" key="14">
    <source>
        <dbReference type="PIRSR" id="PIRSR600823-3"/>
    </source>
</evidence>
<dbReference type="InterPro" id="IPR033905">
    <property type="entry name" value="Secretory_peroxidase"/>
</dbReference>
<dbReference type="GO" id="GO:0140825">
    <property type="term" value="F:lactoperoxidase activity"/>
    <property type="evidence" value="ECO:0007669"/>
    <property type="project" value="UniProtKB-EC"/>
</dbReference>
<evidence type="ECO:0000256" key="13">
    <source>
        <dbReference type="PIRSR" id="PIRSR600823-2"/>
    </source>
</evidence>
<keyword evidence="8 17" id="KW-0560">Oxidoreductase</keyword>
<reference evidence="19" key="1">
    <citation type="journal article" date="2008" name="BMC Genomics">
        <title>A conifer genomics resource of 200,000 spruce (Picea spp.) ESTs and 6,464 high-quality, sequence-finished full-length cDNAs for Sitka spruce (Picea sitchensis).</title>
        <authorList>
            <person name="Ralph S.G."/>
            <person name="Chun H.J."/>
            <person name="Kolosova N."/>
            <person name="Cooper D."/>
            <person name="Oddy C."/>
            <person name="Ritland C.E."/>
            <person name="Kirkpatrick R."/>
            <person name="Moore R."/>
            <person name="Barber S."/>
            <person name="Holt R.A."/>
            <person name="Jones S.J."/>
            <person name="Marra M.A."/>
            <person name="Douglas C.J."/>
            <person name="Ritland K."/>
            <person name="Bohlmann J."/>
        </authorList>
    </citation>
    <scope>NUCLEOTIDE SEQUENCE</scope>
    <source>
        <tissue evidence="19">Green portion of the leader tissue</tissue>
    </source>
</reference>
<dbReference type="GO" id="GO:0006979">
    <property type="term" value="P:response to oxidative stress"/>
    <property type="evidence" value="ECO:0007669"/>
    <property type="project" value="UniProtKB-UniRule"/>
</dbReference>
<dbReference type="GO" id="GO:0042744">
    <property type="term" value="P:hydrogen peroxide catabolic process"/>
    <property type="evidence" value="ECO:0007669"/>
    <property type="project" value="UniProtKB-KW"/>
</dbReference>
<feature type="domain" description="Plant heme peroxidase family profile" evidence="18">
    <location>
        <begin position="33"/>
        <end position="326"/>
    </location>
</feature>
<feature type="binding site" evidence="14">
    <location>
        <position position="75"/>
    </location>
    <ligand>
        <name>Ca(2+)</name>
        <dbReference type="ChEBI" id="CHEBI:29108"/>
        <label>1</label>
    </ligand>
</feature>
<evidence type="ECO:0000256" key="4">
    <source>
        <dbReference type="ARBA" id="ARBA00022559"/>
    </source>
</evidence>
<feature type="disulfide bond" evidence="16">
    <location>
        <begin position="129"/>
        <end position="322"/>
    </location>
</feature>
<evidence type="ECO:0000256" key="9">
    <source>
        <dbReference type="ARBA" id="ARBA00023004"/>
    </source>
</evidence>
<feature type="active site" description="Proton acceptor" evidence="12">
    <location>
        <position position="74"/>
    </location>
</feature>
<dbReference type="InterPro" id="IPR019794">
    <property type="entry name" value="Peroxidases_AS"/>
</dbReference>
<dbReference type="SUPFAM" id="SSF48113">
    <property type="entry name" value="Heme-dependent peroxidases"/>
    <property type="match status" value="1"/>
</dbReference>
<evidence type="ECO:0000256" key="6">
    <source>
        <dbReference type="ARBA" id="ARBA00022723"/>
    </source>
</evidence>
<dbReference type="EMBL" id="EF082501">
    <property type="protein sequence ID" value="ABK21858.1"/>
    <property type="molecule type" value="mRNA"/>
</dbReference>
<dbReference type="PROSITE" id="PS00436">
    <property type="entry name" value="PEROXIDASE_2"/>
    <property type="match status" value="1"/>
</dbReference>
<keyword evidence="17" id="KW-0964">Secreted</keyword>
<evidence type="ECO:0000256" key="5">
    <source>
        <dbReference type="ARBA" id="ARBA00022617"/>
    </source>
</evidence>
<dbReference type="Pfam" id="PF00141">
    <property type="entry name" value="peroxidase"/>
    <property type="match status" value="1"/>
</dbReference>
<dbReference type="InterPro" id="IPR010255">
    <property type="entry name" value="Haem_peroxidase_sf"/>
</dbReference>
<feature type="binding site" evidence="14">
    <location>
        <position position="246"/>
    </location>
    <ligand>
        <name>Ca(2+)</name>
        <dbReference type="ChEBI" id="CHEBI:29108"/>
        <label>2</label>
    </ligand>
</feature>
<keyword evidence="9 14" id="KW-0408">Iron</keyword>
<dbReference type="GO" id="GO:0005576">
    <property type="term" value="C:extracellular region"/>
    <property type="evidence" value="ECO:0007669"/>
    <property type="project" value="UniProtKB-SubCell"/>
</dbReference>
<feature type="binding site" evidence="14">
    <location>
        <position position="96"/>
    </location>
    <ligand>
        <name>Ca(2+)</name>
        <dbReference type="ChEBI" id="CHEBI:29108"/>
        <label>1</label>
    </ligand>
</feature>
<evidence type="ECO:0000256" key="12">
    <source>
        <dbReference type="PIRSR" id="PIRSR600823-1"/>
    </source>
</evidence>
<organism evidence="19">
    <name type="scientific">Picea sitchensis</name>
    <name type="common">Sitka spruce</name>
    <name type="synonym">Pinus sitchensis</name>
    <dbReference type="NCBI Taxonomy" id="3332"/>
    <lineage>
        <taxon>Eukaryota</taxon>
        <taxon>Viridiplantae</taxon>
        <taxon>Streptophyta</taxon>
        <taxon>Embryophyta</taxon>
        <taxon>Tracheophyta</taxon>
        <taxon>Spermatophyta</taxon>
        <taxon>Pinopsida</taxon>
        <taxon>Pinidae</taxon>
        <taxon>Conifers I</taxon>
        <taxon>Pinales</taxon>
        <taxon>Pinaceae</taxon>
        <taxon>Picea</taxon>
    </lineage>
</organism>
<comment type="cofactor">
    <cofactor evidence="14 17">
        <name>heme b</name>
        <dbReference type="ChEBI" id="CHEBI:60344"/>
    </cofactor>
    <text evidence="14 17">Binds 1 heme b (iron(II)-protoporphyrin IX) group per subunit.</text>
</comment>
<dbReference type="InterPro" id="IPR002016">
    <property type="entry name" value="Haem_peroxidase"/>
</dbReference>
<dbReference type="PRINTS" id="PR00458">
    <property type="entry name" value="PEROXIDASE"/>
</dbReference>
<evidence type="ECO:0000256" key="16">
    <source>
        <dbReference type="PIRSR" id="PIRSR600823-5"/>
    </source>
</evidence>
<dbReference type="GO" id="GO:0046872">
    <property type="term" value="F:metal ion binding"/>
    <property type="evidence" value="ECO:0007669"/>
    <property type="project" value="UniProtKB-UniRule"/>
</dbReference>
<keyword evidence="6 14" id="KW-0479">Metal-binding</keyword>
<dbReference type="FunFam" id="1.10.420.10:FF:000006">
    <property type="entry name" value="Peroxidase"/>
    <property type="match status" value="1"/>
</dbReference>
<feature type="disulfide bond" evidence="16">
    <location>
        <begin position="43"/>
        <end position="123"/>
    </location>
</feature>
<accession>A9NMJ7</accession>
<feature type="disulfide bond" evidence="16">
    <location>
        <begin position="76"/>
        <end position="81"/>
    </location>
</feature>
<evidence type="ECO:0000259" key="18">
    <source>
        <dbReference type="PROSITE" id="PS50873"/>
    </source>
</evidence>
<dbReference type="Gene3D" id="1.10.520.10">
    <property type="match status" value="1"/>
</dbReference>
<feature type="site" description="Transition state stabilizer" evidence="15">
    <location>
        <position position="70"/>
    </location>
</feature>
<keyword evidence="11" id="KW-0325">Glycoprotein</keyword>
<feature type="binding site" evidence="14">
    <location>
        <position position="80"/>
    </location>
    <ligand>
        <name>Ca(2+)</name>
        <dbReference type="ChEBI" id="CHEBI:29108"/>
        <label>1</label>
    </ligand>
</feature>
<dbReference type="OMA" id="RCLVFRN"/>
<comment type="catalytic activity">
    <reaction evidence="1 17">
        <text>2 a phenolic donor + H2O2 = 2 a phenolic radical donor + 2 H2O</text>
        <dbReference type="Rhea" id="RHEA:56136"/>
        <dbReference type="ChEBI" id="CHEBI:15377"/>
        <dbReference type="ChEBI" id="CHEBI:16240"/>
        <dbReference type="ChEBI" id="CHEBI:139520"/>
        <dbReference type="ChEBI" id="CHEBI:139521"/>
        <dbReference type="EC" id="1.11.1.7"/>
    </reaction>
</comment>
<evidence type="ECO:0000256" key="10">
    <source>
        <dbReference type="ARBA" id="ARBA00023157"/>
    </source>
</evidence>
<evidence type="ECO:0000256" key="1">
    <source>
        <dbReference type="ARBA" id="ARBA00000189"/>
    </source>
</evidence>
<comment type="cofactor">
    <cofactor evidence="14 17">
        <name>Ca(2+)</name>
        <dbReference type="ChEBI" id="CHEBI:29108"/>
    </cofactor>
    <text evidence="14 17">Binds 2 calcium ions per subunit.</text>
</comment>
<evidence type="ECO:0000313" key="19">
    <source>
        <dbReference type="EMBL" id="ABK21858.1"/>
    </source>
</evidence>
<dbReference type="Gene3D" id="1.10.420.10">
    <property type="entry name" value="Peroxidase, domain 2"/>
    <property type="match status" value="1"/>
</dbReference>
<feature type="binding site" evidence="14">
    <location>
        <position position="84"/>
    </location>
    <ligand>
        <name>Ca(2+)</name>
        <dbReference type="ChEBI" id="CHEBI:29108"/>
        <label>1</label>
    </ligand>
</feature>
<keyword evidence="5 17" id="KW-0349">Heme</keyword>
<name>A9NMJ7_PICSI</name>
<evidence type="ECO:0000256" key="2">
    <source>
        <dbReference type="ARBA" id="ARBA00006873"/>
    </source>
</evidence>
<evidence type="ECO:0000256" key="15">
    <source>
        <dbReference type="PIRSR" id="PIRSR600823-4"/>
    </source>
</evidence>
<evidence type="ECO:0000256" key="8">
    <source>
        <dbReference type="ARBA" id="ARBA00023002"/>
    </source>
</evidence>
<feature type="binding site" evidence="14">
    <location>
        <position position="202"/>
    </location>
    <ligand>
        <name>Ca(2+)</name>
        <dbReference type="ChEBI" id="CHEBI:29108"/>
        <label>2</label>
    </ligand>
</feature>
<evidence type="ECO:0000256" key="3">
    <source>
        <dbReference type="ARBA" id="ARBA00012313"/>
    </source>
</evidence>
<evidence type="ECO:0000256" key="11">
    <source>
        <dbReference type="ARBA" id="ARBA00023180"/>
    </source>
</evidence>
<feature type="binding site" evidence="14">
    <location>
        <position position="254"/>
    </location>
    <ligand>
        <name>Ca(2+)</name>
        <dbReference type="ChEBI" id="CHEBI:29108"/>
        <label>2</label>
    </ligand>
</feature>
<dbReference type="PANTHER" id="PTHR31388:SF123">
    <property type="entry name" value="PEROXIDASE RIP1"/>
    <property type="match status" value="1"/>
</dbReference>
<dbReference type="AlphaFoldDB" id="A9NMJ7"/>
<proteinExistence type="evidence at transcript level"/>
<comment type="similarity">
    <text evidence="2">Belongs to the peroxidase family. Ascorbate peroxidase subfamily.</text>
</comment>
<keyword evidence="17" id="KW-0376">Hydrogen peroxide</keyword>
<dbReference type="GO" id="GO:0020037">
    <property type="term" value="F:heme binding"/>
    <property type="evidence" value="ECO:0007669"/>
    <property type="project" value="UniProtKB-UniRule"/>
</dbReference>
<dbReference type="InterPro" id="IPR000823">
    <property type="entry name" value="Peroxidase_pln"/>
</dbReference>
<feature type="binding site" evidence="14">
    <location>
        <position position="249"/>
    </location>
    <ligand>
        <name>Ca(2+)</name>
        <dbReference type="ChEBI" id="CHEBI:29108"/>
        <label>2</label>
    </ligand>
</feature>
<dbReference type="PROSITE" id="PS00435">
    <property type="entry name" value="PEROXIDASE_1"/>
    <property type="match status" value="1"/>
</dbReference>
<feature type="binding site" evidence="14">
    <location>
        <position position="82"/>
    </location>
    <ligand>
        <name>Ca(2+)</name>
        <dbReference type="ChEBI" id="CHEBI:29108"/>
        <label>1</label>
    </ligand>
</feature>
<dbReference type="PRINTS" id="PR00461">
    <property type="entry name" value="PLPEROXIDASE"/>
</dbReference>
<dbReference type="CDD" id="cd00693">
    <property type="entry name" value="secretory_peroxidase"/>
    <property type="match status" value="1"/>
</dbReference>
<comment type="function">
    <text evidence="17">Removal of H(2)O(2), oxidation of toxic reductants, biosynthesis and degradation of lignin, suberization, auxin catabolism, response to environmental stresses such as wounding, pathogen attack and oxidative stress.</text>
</comment>
<keyword evidence="10 16" id="KW-1015">Disulfide bond</keyword>
<keyword evidence="4 17" id="KW-0575">Peroxidase</keyword>
<dbReference type="PROSITE" id="PS50873">
    <property type="entry name" value="PEROXIDASE_4"/>
    <property type="match status" value="1"/>
</dbReference>